<protein>
    <recommendedName>
        <fullName evidence="3">F-box domain-containing protein</fullName>
    </recommendedName>
</protein>
<keyword evidence="2" id="KW-1185">Reference proteome</keyword>
<comment type="caution">
    <text evidence="1">The sequence shown here is derived from an EMBL/GenBank/DDBJ whole genome shotgun (WGS) entry which is preliminary data.</text>
</comment>
<evidence type="ECO:0000313" key="1">
    <source>
        <dbReference type="EMBL" id="KAL1852414.1"/>
    </source>
</evidence>
<reference evidence="1 2" key="1">
    <citation type="journal article" date="2024" name="IMA Fungus">
        <title>IMA Genome - F19 : A genome assembly and annotation guide to empower mycologists, including annotated draft genome sequences of Ceratocystis pirilliformis, Diaporthe australafricana, Fusarium ophioides, Paecilomyces lecythidis, and Sporothrix stenoceras.</title>
        <authorList>
            <person name="Aylward J."/>
            <person name="Wilson A.M."/>
            <person name="Visagie C.M."/>
            <person name="Spraker J."/>
            <person name="Barnes I."/>
            <person name="Buitendag C."/>
            <person name="Ceriani C."/>
            <person name="Del Mar Angel L."/>
            <person name="du Plessis D."/>
            <person name="Fuchs T."/>
            <person name="Gasser K."/>
            <person name="Kramer D."/>
            <person name="Li W."/>
            <person name="Munsamy K."/>
            <person name="Piso A."/>
            <person name="Price J.L."/>
            <person name="Sonnekus B."/>
            <person name="Thomas C."/>
            <person name="van der Nest A."/>
            <person name="van Dijk A."/>
            <person name="van Heerden A."/>
            <person name="van Vuuren N."/>
            <person name="Yilmaz N."/>
            <person name="Duong T.A."/>
            <person name="van der Merwe N.A."/>
            <person name="Wingfield M.J."/>
            <person name="Wingfield B.D."/>
        </authorList>
    </citation>
    <scope>NUCLEOTIDE SEQUENCE [LARGE SCALE GENOMIC DNA]</scope>
    <source>
        <strain evidence="1 2">CMW 18300</strain>
    </source>
</reference>
<organism evidence="1 2">
    <name type="scientific">Diaporthe australafricana</name>
    <dbReference type="NCBI Taxonomy" id="127596"/>
    <lineage>
        <taxon>Eukaryota</taxon>
        <taxon>Fungi</taxon>
        <taxon>Dikarya</taxon>
        <taxon>Ascomycota</taxon>
        <taxon>Pezizomycotina</taxon>
        <taxon>Sordariomycetes</taxon>
        <taxon>Sordariomycetidae</taxon>
        <taxon>Diaporthales</taxon>
        <taxon>Diaporthaceae</taxon>
        <taxon>Diaporthe</taxon>
    </lineage>
</organism>
<proteinExistence type="predicted"/>
<evidence type="ECO:0000313" key="2">
    <source>
        <dbReference type="Proteomes" id="UP001583177"/>
    </source>
</evidence>
<dbReference type="Proteomes" id="UP001583177">
    <property type="component" value="Unassembled WGS sequence"/>
</dbReference>
<sequence>MPDPQFTYLELWEDNLDANILMAKRFNNQALPEFCERLINDGQLRQQLMYLSVYELPLKYKAGVTKQRLRLFIASSISLGIPVPNFVQGLLQLPNQTRADLSNEESFFLDEELWLLDAQNSSVFQLWITSLLLFRLTPQLRKLNIDPVLAQEVFFSANPPAVTLPTITTIAIPRAKDFQIGRPAVGFQMESLLRSFPNLRALHSEERKLSWSQVRRVPALGPPLYPNLRKLILAPEQPGRLHHVSQILHEFPQLEELSYSRRPSQFLGENDPGFSNADLFRGVHSSLRKLTYSTANVLHFIGGREYLIIVELCHDMRLADEPQFRGFSLLEDLTIDQILLGRMSTARDRVDSPYRPFHQDLDYKLPQSLCRLTIQYVYDFVDLAYQLAVIASAKRRGEFPNLRDIHIVVAQSGSVTYSPGQLPHVPLLPIHIEGTRRAVKMMEKVGINLRTTAAEIAPPPGESEDYKRRIPSGHPVEIRVRPRFFLEI</sequence>
<dbReference type="EMBL" id="JAWRVE010000160">
    <property type="protein sequence ID" value="KAL1852414.1"/>
    <property type="molecule type" value="Genomic_DNA"/>
</dbReference>
<evidence type="ECO:0008006" key="3">
    <source>
        <dbReference type="Google" id="ProtNLM"/>
    </source>
</evidence>
<accession>A0ABR3W3M3</accession>
<name>A0ABR3W3M3_9PEZI</name>
<gene>
    <name evidence="1" type="ORF">Daus18300_012173</name>
</gene>